<comment type="catalytic activity">
    <reaction evidence="1">
        <text>Endohydrolysis of (1-&gt;4)-alpha-D-glucosidic linkages in polysaccharides containing three or more (1-&gt;4)-alpha-linked D-glucose units.</text>
        <dbReference type="EC" id="3.2.1.1"/>
    </reaction>
</comment>
<sequence>MFKKFISFVIIFSLILSIGCSNINEPEPISQNQESNEETILKVKNDGGDFSHKDLIYFIMTDRFYDGDKSNNNFKDVNKKDPKAFHGGDLKGIIKKLDYIKSLGATAIWITPVYKNQSYGYHGYWITDFNKLDPHLGTLEDLKKLVDQAHKRNIKVMLDYVVNHTGYKSPWLKDEKHKDWFHPKKDIHDWNDQTELENGWIYGLPDLDQSNPKVRNFLINNALWFIKETDIDGMRLDNVKHVPKDFWNEFAYRIKKEYPDFYLLGEVWSENPRYLELYHKLGIDGLTNYSLFKGIRETFTWYGKTSALINAIKRERFFSYPSINGVFLDNHYNKRFITAVGKHGDKYLKQALTFVMTYPAIPVIYYGTEIAMAGGDDPDNRRDMEWYRVDSSKMLKFYKKLVNLRQNNNALKEGKFRLLDYDEDFISYIRQKGKDSVIVVMNIRDKEKQVSINIPNDSKNYKDILSNKVLKVNDKRLKINLKPLDLLILVDN</sequence>
<feature type="signal peptide" evidence="11">
    <location>
        <begin position="1"/>
        <end position="23"/>
    </location>
</feature>
<dbReference type="SUPFAM" id="SSF51445">
    <property type="entry name" value="(Trans)glycosidases"/>
    <property type="match status" value="1"/>
</dbReference>
<evidence type="ECO:0000256" key="11">
    <source>
        <dbReference type="SAM" id="SignalP"/>
    </source>
</evidence>
<dbReference type="InterPro" id="IPR006047">
    <property type="entry name" value="GH13_cat_dom"/>
</dbReference>
<dbReference type="SMART" id="SM00642">
    <property type="entry name" value="Aamy"/>
    <property type="match status" value="1"/>
</dbReference>
<protein>
    <recommendedName>
        <fullName evidence="4">alpha-amylase</fullName>
        <ecNumber evidence="4">3.2.1.1</ecNumber>
    </recommendedName>
</protein>
<dbReference type="GO" id="GO:0005509">
    <property type="term" value="F:calcium ion binding"/>
    <property type="evidence" value="ECO:0007669"/>
    <property type="project" value="InterPro"/>
</dbReference>
<dbReference type="OrthoDB" id="9805159at2"/>
<keyword evidence="6 11" id="KW-0732">Signal</keyword>
<keyword evidence="8" id="KW-0106">Calcium</keyword>
<comment type="similarity">
    <text evidence="3">Belongs to the glycosyl hydrolase 13 family.</text>
</comment>
<dbReference type="Proteomes" id="UP000284177">
    <property type="component" value="Unassembled WGS sequence"/>
</dbReference>
<evidence type="ECO:0000256" key="8">
    <source>
        <dbReference type="ARBA" id="ARBA00022837"/>
    </source>
</evidence>
<comment type="cofactor">
    <cofactor evidence="2">
        <name>Ca(2+)</name>
        <dbReference type="ChEBI" id="CHEBI:29108"/>
    </cofactor>
</comment>
<evidence type="ECO:0000256" key="6">
    <source>
        <dbReference type="ARBA" id="ARBA00022729"/>
    </source>
</evidence>
<evidence type="ECO:0000313" key="13">
    <source>
        <dbReference type="EMBL" id="RKD31220.1"/>
    </source>
</evidence>
<evidence type="ECO:0000313" key="14">
    <source>
        <dbReference type="Proteomes" id="UP000284177"/>
    </source>
</evidence>
<dbReference type="GO" id="GO:0005975">
    <property type="term" value="P:carbohydrate metabolic process"/>
    <property type="evidence" value="ECO:0007669"/>
    <property type="project" value="InterPro"/>
</dbReference>
<evidence type="ECO:0000256" key="5">
    <source>
        <dbReference type="ARBA" id="ARBA00022723"/>
    </source>
</evidence>
<dbReference type="Gene3D" id="2.60.40.1180">
    <property type="entry name" value="Golgi alpha-mannosidase II"/>
    <property type="match status" value="1"/>
</dbReference>
<comment type="caution">
    <text evidence="13">The sequence shown here is derived from an EMBL/GenBank/DDBJ whole genome shotgun (WGS) entry which is preliminary data.</text>
</comment>
<feature type="domain" description="Glycosyl hydrolase family 13 catalytic" evidence="12">
    <location>
        <begin position="58"/>
        <end position="405"/>
    </location>
</feature>
<dbReference type="SUPFAM" id="SSF51011">
    <property type="entry name" value="Glycosyl hydrolase domain"/>
    <property type="match status" value="1"/>
</dbReference>
<evidence type="ECO:0000259" key="12">
    <source>
        <dbReference type="SMART" id="SM00642"/>
    </source>
</evidence>
<dbReference type="PROSITE" id="PS51257">
    <property type="entry name" value="PROKAR_LIPOPROTEIN"/>
    <property type="match status" value="1"/>
</dbReference>
<feature type="chain" id="PRO_5038400262" description="alpha-amylase" evidence="11">
    <location>
        <begin position="24"/>
        <end position="492"/>
    </location>
</feature>
<organism evidence="13 14">
    <name type="scientific">Thermohalobacter berrensis</name>
    <dbReference type="NCBI Taxonomy" id="99594"/>
    <lineage>
        <taxon>Bacteria</taxon>
        <taxon>Bacillati</taxon>
        <taxon>Bacillota</taxon>
        <taxon>Tissierellia</taxon>
        <taxon>Tissierellales</taxon>
        <taxon>Thermohalobacteraceae</taxon>
        <taxon>Thermohalobacter</taxon>
    </lineage>
</organism>
<dbReference type="GO" id="GO:0004556">
    <property type="term" value="F:alpha-amylase activity"/>
    <property type="evidence" value="ECO:0007669"/>
    <property type="project" value="UniProtKB-EC"/>
</dbReference>
<dbReference type="Pfam" id="PF16657">
    <property type="entry name" value="Malt_amylase_C"/>
    <property type="match status" value="1"/>
</dbReference>
<dbReference type="InterPro" id="IPR032091">
    <property type="entry name" value="Malt_amylase-like_C"/>
</dbReference>
<dbReference type="EMBL" id="MCIB01000023">
    <property type="protein sequence ID" value="RKD31220.1"/>
    <property type="molecule type" value="Genomic_DNA"/>
</dbReference>
<dbReference type="Gene3D" id="3.20.20.80">
    <property type="entry name" value="Glycosidases"/>
    <property type="match status" value="1"/>
</dbReference>
<keyword evidence="10" id="KW-0326">Glycosidase</keyword>
<keyword evidence="7" id="KW-0378">Hydrolase</keyword>
<proteinExistence type="inferred from homology"/>
<dbReference type="AlphaFoldDB" id="A0A419T0W6"/>
<accession>A0A419T0W6</accession>
<keyword evidence="9" id="KW-0119">Carbohydrate metabolism</keyword>
<reference evidence="13 14" key="1">
    <citation type="submission" date="2016-08" db="EMBL/GenBank/DDBJ databases">
        <title>Novel Firmicutes and Novel Genomes.</title>
        <authorList>
            <person name="Poppleton D.I."/>
            <person name="Gribaldo S."/>
        </authorList>
    </citation>
    <scope>NUCLEOTIDE SEQUENCE [LARGE SCALE GENOMIC DNA]</scope>
    <source>
        <strain evidence="13 14">CTT3</strain>
    </source>
</reference>
<dbReference type="EC" id="3.2.1.1" evidence="4"/>
<dbReference type="Pfam" id="PF00128">
    <property type="entry name" value="Alpha-amylase"/>
    <property type="match status" value="1"/>
</dbReference>
<name>A0A419T0W6_9FIRM</name>
<dbReference type="InterPro" id="IPR013777">
    <property type="entry name" value="A-amylase-like"/>
</dbReference>
<dbReference type="PANTHER" id="PTHR10357:SF215">
    <property type="entry name" value="ALPHA-AMYLASE 1"/>
    <property type="match status" value="1"/>
</dbReference>
<dbReference type="RefSeq" id="WP_120169611.1">
    <property type="nucleotide sequence ID" value="NZ_MCIB01000023.1"/>
</dbReference>
<dbReference type="InterPro" id="IPR013780">
    <property type="entry name" value="Glyco_hydro_b"/>
</dbReference>
<keyword evidence="14" id="KW-1185">Reference proteome</keyword>
<evidence type="ECO:0000256" key="4">
    <source>
        <dbReference type="ARBA" id="ARBA00012595"/>
    </source>
</evidence>
<evidence type="ECO:0000256" key="7">
    <source>
        <dbReference type="ARBA" id="ARBA00022801"/>
    </source>
</evidence>
<evidence type="ECO:0000256" key="2">
    <source>
        <dbReference type="ARBA" id="ARBA00001913"/>
    </source>
</evidence>
<evidence type="ECO:0000256" key="10">
    <source>
        <dbReference type="ARBA" id="ARBA00023295"/>
    </source>
</evidence>
<dbReference type="PANTHER" id="PTHR10357">
    <property type="entry name" value="ALPHA-AMYLASE FAMILY MEMBER"/>
    <property type="match status" value="1"/>
</dbReference>
<evidence type="ECO:0000256" key="9">
    <source>
        <dbReference type="ARBA" id="ARBA00023277"/>
    </source>
</evidence>
<dbReference type="PIRSF" id="PIRSF001024">
    <property type="entry name" value="Alph-amyl_fung"/>
    <property type="match status" value="1"/>
</dbReference>
<evidence type="ECO:0000256" key="3">
    <source>
        <dbReference type="ARBA" id="ARBA00008061"/>
    </source>
</evidence>
<dbReference type="InterPro" id="IPR017853">
    <property type="entry name" value="GH"/>
</dbReference>
<gene>
    <name evidence="13" type="ORF">BET03_03575</name>
</gene>
<keyword evidence="5" id="KW-0479">Metal-binding</keyword>
<evidence type="ECO:0000256" key="1">
    <source>
        <dbReference type="ARBA" id="ARBA00000548"/>
    </source>
</evidence>